<proteinExistence type="predicted"/>
<organism evidence="1 2">
    <name type="scientific">Panagrolaimus sp. ES5</name>
    <dbReference type="NCBI Taxonomy" id="591445"/>
    <lineage>
        <taxon>Eukaryota</taxon>
        <taxon>Metazoa</taxon>
        <taxon>Ecdysozoa</taxon>
        <taxon>Nematoda</taxon>
        <taxon>Chromadorea</taxon>
        <taxon>Rhabditida</taxon>
        <taxon>Tylenchina</taxon>
        <taxon>Panagrolaimomorpha</taxon>
        <taxon>Panagrolaimoidea</taxon>
        <taxon>Panagrolaimidae</taxon>
        <taxon>Panagrolaimus</taxon>
    </lineage>
</organism>
<reference evidence="2" key="1">
    <citation type="submission" date="2022-11" db="UniProtKB">
        <authorList>
            <consortium name="WormBaseParasite"/>
        </authorList>
    </citation>
    <scope>IDENTIFICATION</scope>
</reference>
<dbReference type="WBParaSite" id="ES5_v2.g20860.t1">
    <property type="protein sequence ID" value="ES5_v2.g20860.t1"/>
    <property type="gene ID" value="ES5_v2.g20860"/>
</dbReference>
<name>A0AC34FV57_9BILA</name>
<sequence>MTGKKRSHNSESGSDNVLSKKQKKIGNVQPTSKFEDFDIPKLLNYISNKLENASKKKRGGIAKKVVEDINEAFIEFKSKYSKEMDQSSPTSSGAQLSYKNSTVLQQDVLDNDADMDSADELIDATNSRYNEPPKQNVSFSNTEYLDNEKRITGIVKWYNYKKCYGFISYNENAQQIFVHKSAIMKSKVENPKHRTLRQNEAVEFEILYDKNGKMYAGKVSGPDGINVIGMRIDGATSNKAENISAKYSNIFYSSFNTKKTNCETVSNSKIISTNKTYSDAVKNNVSNSMDFDEPLILTPEDIAFAEKLHEQNRPKTKTFVNKKYQHFFRAQRN</sequence>
<evidence type="ECO:0000313" key="2">
    <source>
        <dbReference type="WBParaSite" id="ES5_v2.g20860.t1"/>
    </source>
</evidence>
<evidence type="ECO:0000313" key="1">
    <source>
        <dbReference type="Proteomes" id="UP000887579"/>
    </source>
</evidence>
<protein>
    <submittedName>
        <fullName evidence="2">CSD domain-containing protein</fullName>
    </submittedName>
</protein>
<accession>A0AC34FV57</accession>
<dbReference type="Proteomes" id="UP000887579">
    <property type="component" value="Unplaced"/>
</dbReference>